<dbReference type="PANTHER" id="PTHR30399:SF1">
    <property type="entry name" value="UTP PYROPHOSPHATASE"/>
    <property type="match status" value="1"/>
</dbReference>
<dbReference type="RefSeq" id="WP_121168686.1">
    <property type="nucleotide sequence ID" value="NZ_RAPE01000005.1"/>
</dbReference>
<evidence type="ECO:0000259" key="1">
    <source>
        <dbReference type="Pfam" id="PF01863"/>
    </source>
</evidence>
<reference evidence="2 3" key="1">
    <citation type="submission" date="2018-09" db="EMBL/GenBank/DDBJ databases">
        <title>Roseovarius spongiae sp. nov., isolated from a marine sponge.</title>
        <authorList>
            <person name="Zhuang L."/>
            <person name="Luo L."/>
        </authorList>
    </citation>
    <scope>NUCLEOTIDE SEQUENCE [LARGE SCALE GENOMIC DNA]</scope>
    <source>
        <strain evidence="2 3">HN-E21</strain>
    </source>
</reference>
<organism evidence="2 3">
    <name type="scientific">Roseovarius spongiae</name>
    <dbReference type="NCBI Taxonomy" id="2320272"/>
    <lineage>
        <taxon>Bacteria</taxon>
        <taxon>Pseudomonadati</taxon>
        <taxon>Pseudomonadota</taxon>
        <taxon>Alphaproteobacteria</taxon>
        <taxon>Rhodobacterales</taxon>
        <taxon>Roseobacteraceae</taxon>
        <taxon>Roseovarius</taxon>
    </lineage>
</organism>
<dbReference type="InterPro" id="IPR053136">
    <property type="entry name" value="UTP_pyrophosphatase-like"/>
</dbReference>
<accession>A0A3A8AR32</accession>
<dbReference type="Pfam" id="PF01863">
    <property type="entry name" value="YgjP-like"/>
    <property type="match status" value="1"/>
</dbReference>
<protein>
    <submittedName>
        <fullName evidence="2">M48 family peptidase</fullName>
    </submittedName>
</protein>
<evidence type="ECO:0000313" key="2">
    <source>
        <dbReference type="EMBL" id="RKF13073.1"/>
    </source>
</evidence>
<dbReference type="Proteomes" id="UP000281128">
    <property type="component" value="Unassembled WGS sequence"/>
</dbReference>
<dbReference type="PANTHER" id="PTHR30399">
    <property type="entry name" value="UNCHARACTERIZED PROTEIN YGJP"/>
    <property type="match status" value="1"/>
</dbReference>
<keyword evidence="3" id="KW-1185">Reference proteome</keyword>
<gene>
    <name evidence="2" type="ORF">D6850_16380</name>
</gene>
<dbReference type="Gene3D" id="3.30.2010.10">
    <property type="entry name" value="Metalloproteases ('zincins'), catalytic domain"/>
    <property type="match status" value="1"/>
</dbReference>
<dbReference type="EMBL" id="RAPE01000005">
    <property type="protein sequence ID" value="RKF13073.1"/>
    <property type="molecule type" value="Genomic_DNA"/>
</dbReference>
<sequence>MPILPLSPIRTGGKPARITEKRLEVDGLSFDVHRSGRRKTLQITVERSGDLSIVAPTGAADQEMLDFVQEKLLWIHTKLEEKARLQRRAPIKEFVDGEGFLYLGKSYRLRLIDQQLVDLSLKNGRFCLRRASVHRARDIFVSWYGHRAQKWFAKQVSEHATRMGVDIREVKVQDLGFRWGSFGSDGRLLFHWKAILLPPRIAQYVVVHELAHAHHPDHSANFWIKVEQHLPDWRNRKAWLAENGVQVEGL</sequence>
<evidence type="ECO:0000313" key="3">
    <source>
        <dbReference type="Proteomes" id="UP000281128"/>
    </source>
</evidence>
<dbReference type="InterPro" id="IPR002725">
    <property type="entry name" value="YgjP-like_metallopeptidase"/>
</dbReference>
<dbReference type="OrthoDB" id="9795402at2"/>
<comment type="caution">
    <text evidence="2">The sequence shown here is derived from an EMBL/GenBank/DDBJ whole genome shotgun (WGS) entry which is preliminary data.</text>
</comment>
<name>A0A3A8AR32_9RHOB</name>
<proteinExistence type="predicted"/>
<feature type="domain" description="YgjP-like metallopeptidase" evidence="1">
    <location>
        <begin position="39"/>
        <end position="242"/>
    </location>
</feature>
<dbReference type="AlphaFoldDB" id="A0A3A8AR32"/>
<dbReference type="CDD" id="cd07344">
    <property type="entry name" value="M48_yhfN_like"/>
    <property type="match status" value="1"/>
</dbReference>